<feature type="non-terminal residue" evidence="1">
    <location>
        <position position="1"/>
    </location>
</feature>
<proteinExistence type="predicted"/>
<keyword evidence="2" id="KW-1185">Reference proteome</keyword>
<accession>A0ACC2NWB7</accession>
<sequence>CHRSQTTSPRNMDTRLLLLTVVTCLLFSTPTVISLDGKVSYAESRELDFVAAFAYSHRHIPRVFNVFCSGVLVTRRHVLTNEHCVNDEKLQDFVIYIGSHNLQEAEEHTACDSITYQEYLERTGRQPFDLGINDIAIVKLCRSIYSQTLQPPGFSWSTTDTAEECKLTISGWGLARDQRVARLQKGTVELIDPIECEKQTKLRAADRRRVLCTTASPFVLGCSGDSGGPILDRENRIAGITTCLFAETEDPDEAMNLHVNVTFYKEFITNVVTGSLYLQYSIN</sequence>
<gene>
    <name evidence="1" type="ORF">QAD02_005107</name>
</gene>
<dbReference type="EMBL" id="CM056743">
    <property type="protein sequence ID" value="KAJ8673845.1"/>
    <property type="molecule type" value="Genomic_DNA"/>
</dbReference>
<evidence type="ECO:0000313" key="1">
    <source>
        <dbReference type="EMBL" id="KAJ8673845.1"/>
    </source>
</evidence>
<protein>
    <submittedName>
        <fullName evidence="1">Uncharacterized protein</fullName>
    </submittedName>
</protein>
<dbReference type="Proteomes" id="UP001239111">
    <property type="component" value="Chromosome 3"/>
</dbReference>
<comment type="caution">
    <text evidence="1">The sequence shown here is derived from an EMBL/GenBank/DDBJ whole genome shotgun (WGS) entry which is preliminary data.</text>
</comment>
<organism evidence="1 2">
    <name type="scientific">Eretmocerus hayati</name>
    <dbReference type="NCBI Taxonomy" id="131215"/>
    <lineage>
        <taxon>Eukaryota</taxon>
        <taxon>Metazoa</taxon>
        <taxon>Ecdysozoa</taxon>
        <taxon>Arthropoda</taxon>
        <taxon>Hexapoda</taxon>
        <taxon>Insecta</taxon>
        <taxon>Pterygota</taxon>
        <taxon>Neoptera</taxon>
        <taxon>Endopterygota</taxon>
        <taxon>Hymenoptera</taxon>
        <taxon>Apocrita</taxon>
        <taxon>Proctotrupomorpha</taxon>
        <taxon>Chalcidoidea</taxon>
        <taxon>Aphelinidae</taxon>
        <taxon>Aphelininae</taxon>
        <taxon>Eretmocerus</taxon>
    </lineage>
</organism>
<evidence type="ECO:0000313" key="2">
    <source>
        <dbReference type="Proteomes" id="UP001239111"/>
    </source>
</evidence>
<name>A0ACC2NWB7_9HYME</name>
<reference evidence="1" key="1">
    <citation type="submission" date="2023-04" db="EMBL/GenBank/DDBJ databases">
        <title>A chromosome-level genome assembly of the parasitoid wasp Eretmocerus hayati.</title>
        <authorList>
            <person name="Zhong Y."/>
            <person name="Liu S."/>
            <person name="Liu Y."/>
        </authorList>
    </citation>
    <scope>NUCLEOTIDE SEQUENCE</scope>
    <source>
        <strain evidence="1">ZJU_SS_LIU_2023</strain>
    </source>
</reference>